<accession>A0A2P2N4K7</accession>
<evidence type="ECO:0000313" key="1">
    <source>
        <dbReference type="EMBL" id="MBX37336.1"/>
    </source>
</evidence>
<name>A0A2P2N4K7_RHIMU</name>
<sequence length="34" mass="4013">MKSASIKFLRHASLWLWEKGNKSRRKVSPHAYKA</sequence>
<dbReference type="EMBL" id="GGEC01056852">
    <property type="protein sequence ID" value="MBX37336.1"/>
    <property type="molecule type" value="Transcribed_RNA"/>
</dbReference>
<dbReference type="AlphaFoldDB" id="A0A2P2N4K7"/>
<organism evidence="1">
    <name type="scientific">Rhizophora mucronata</name>
    <name type="common">Asiatic mangrove</name>
    <dbReference type="NCBI Taxonomy" id="61149"/>
    <lineage>
        <taxon>Eukaryota</taxon>
        <taxon>Viridiplantae</taxon>
        <taxon>Streptophyta</taxon>
        <taxon>Embryophyta</taxon>
        <taxon>Tracheophyta</taxon>
        <taxon>Spermatophyta</taxon>
        <taxon>Magnoliopsida</taxon>
        <taxon>eudicotyledons</taxon>
        <taxon>Gunneridae</taxon>
        <taxon>Pentapetalae</taxon>
        <taxon>rosids</taxon>
        <taxon>fabids</taxon>
        <taxon>Malpighiales</taxon>
        <taxon>Rhizophoraceae</taxon>
        <taxon>Rhizophora</taxon>
    </lineage>
</organism>
<protein>
    <submittedName>
        <fullName evidence="1">Uncharacterized protein</fullName>
    </submittedName>
</protein>
<proteinExistence type="predicted"/>
<reference evidence="1" key="1">
    <citation type="submission" date="2018-02" db="EMBL/GenBank/DDBJ databases">
        <title>Rhizophora mucronata_Transcriptome.</title>
        <authorList>
            <person name="Meera S.P."/>
            <person name="Sreeshan A."/>
            <person name="Augustine A."/>
        </authorList>
    </citation>
    <scope>NUCLEOTIDE SEQUENCE</scope>
    <source>
        <tissue evidence="1">Leaf</tissue>
    </source>
</reference>